<feature type="compositionally biased region" description="Polar residues" evidence="1">
    <location>
        <begin position="24"/>
        <end position="38"/>
    </location>
</feature>
<dbReference type="EMBL" id="UZAF01022598">
    <property type="protein sequence ID" value="VDO86081.1"/>
    <property type="molecule type" value="Genomic_DNA"/>
</dbReference>
<dbReference type="Proteomes" id="UP000268014">
    <property type="component" value="Unassembled WGS sequence"/>
</dbReference>
<evidence type="ECO:0000313" key="2">
    <source>
        <dbReference type="EMBL" id="VDO86081.1"/>
    </source>
</evidence>
<reference evidence="4" key="1">
    <citation type="submission" date="2017-02" db="UniProtKB">
        <authorList>
            <consortium name="WormBaseParasite"/>
        </authorList>
    </citation>
    <scope>IDENTIFICATION</scope>
</reference>
<sequence length="101" mass="10943">MNPGSSGAAAVSSGGSASAGPITIQHQAPATNPNTSARIPTGYRRDAHASSLALVKKYADSVSVALRKLRKEAKNFFFEVYMEDRVKTDLKRLTYFNRLVL</sequence>
<evidence type="ECO:0000313" key="4">
    <source>
        <dbReference type="WBParaSite" id="HPLM_0002081101-mRNA-1"/>
    </source>
</evidence>
<dbReference type="AlphaFoldDB" id="A0A0N4X8W9"/>
<proteinExistence type="predicted"/>
<feature type="compositionally biased region" description="Low complexity" evidence="1">
    <location>
        <begin position="1"/>
        <end position="20"/>
    </location>
</feature>
<evidence type="ECO:0000313" key="3">
    <source>
        <dbReference type="Proteomes" id="UP000268014"/>
    </source>
</evidence>
<accession>A0A0N4X8W9</accession>
<protein>
    <submittedName>
        <fullName evidence="4">RGS domain-containing protein</fullName>
    </submittedName>
</protein>
<feature type="region of interest" description="Disordered" evidence="1">
    <location>
        <begin position="1"/>
        <end position="42"/>
    </location>
</feature>
<organism evidence="4">
    <name type="scientific">Haemonchus placei</name>
    <name type="common">Barber's pole worm</name>
    <dbReference type="NCBI Taxonomy" id="6290"/>
    <lineage>
        <taxon>Eukaryota</taxon>
        <taxon>Metazoa</taxon>
        <taxon>Ecdysozoa</taxon>
        <taxon>Nematoda</taxon>
        <taxon>Chromadorea</taxon>
        <taxon>Rhabditida</taxon>
        <taxon>Rhabditina</taxon>
        <taxon>Rhabditomorpha</taxon>
        <taxon>Strongyloidea</taxon>
        <taxon>Trichostrongylidae</taxon>
        <taxon>Haemonchus</taxon>
    </lineage>
</organism>
<evidence type="ECO:0000256" key="1">
    <source>
        <dbReference type="SAM" id="MobiDB-lite"/>
    </source>
</evidence>
<gene>
    <name evidence="2" type="ORF">HPLM_LOCUS20803</name>
</gene>
<reference evidence="2 3" key="2">
    <citation type="submission" date="2018-11" db="EMBL/GenBank/DDBJ databases">
        <authorList>
            <consortium name="Pathogen Informatics"/>
        </authorList>
    </citation>
    <scope>NUCLEOTIDE SEQUENCE [LARGE SCALE GENOMIC DNA]</scope>
    <source>
        <strain evidence="2 3">MHpl1</strain>
    </source>
</reference>
<name>A0A0N4X8W9_HAEPC</name>
<keyword evidence="3" id="KW-1185">Reference proteome</keyword>
<dbReference type="WBParaSite" id="HPLM_0002081101-mRNA-1">
    <property type="protein sequence ID" value="HPLM_0002081101-mRNA-1"/>
    <property type="gene ID" value="HPLM_0002081101"/>
</dbReference>